<dbReference type="Proteomes" id="UP000308707">
    <property type="component" value="Unassembled WGS sequence"/>
</dbReference>
<dbReference type="PANTHER" id="PTHR43003:SF13">
    <property type="entry name" value="DNA-3-METHYLADENINE GLYCOSYLASE 2"/>
    <property type="match status" value="1"/>
</dbReference>
<keyword evidence="9" id="KW-0862">Zinc</keyword>
<dbReference type="GO" id="GO:0008168">
    <property type="term" value="F:methyltransferase activity"/>
    <property type="evidence" value="ECO:0007669"/>
    <property type="project" value="UniProtKB-KW"/>
</dbReference>
<dbReference type="Gene3D" id="3.40.10.10">
    <property type="entry name" value="DNA Methylphosphotriester Repair Domain"/>
    <property type="match status" value="1"/>
</dbReference>
<dbReference type="InterPro" id="IPR003265">
    <property type="entry name" value="HhH-GPD_domain"/>
</dbReference>
<dbReference type="InterPro" id="IPR004026">
    <property type="entry name" value="Ada_DNA_repair_Zn-bd"/>
</dbReference>
<dbReference type="GO" id="GO:0043916">
    <property type="term" value="F:DNA-7-methylguanine glycosylase activity"/>
    <property type="evidence" value="ECO:0007669"/>
    <property type="project" value="TreeGrafter"/>
</dbReference>
<keyword evidence="14" id="KW-0234">DNA repair</keyword>
<protein>
    <recommendedName>
        <fullName evidence="3">DNA-3-methyladenine glycosylase II</fullName>
        <ecNumber evidence="3">3.2.2.21</ecNumber>
    </recommendedName>
</protein>
<dbReference type="SMART" id="SM00478">
    <property type="entry name" value="ENDO3c"/>
    <property type="match status" value="1"/>
</dbReference>
<evidence type="ECO:0000256" key="2">
    <source>
        <dbReference type="ARBA" id="ARBA00001947"/>
    </source>
</evidence>
<comment type="cofactor">
    <cofactor evidence="2">
        <name>Zn(2+)</name>
        <dbReference type="ChEBI" id="CHEBI:29105"/>
    </cofactor>
</comment>
<keyword evidence="13" id="KW-0804">Transcription</keyword>
<dbReference type="SUPFAM" id="SSF55945">
    <property type="entry name" value="TATA-box binding protein-like"/>
    <property type="match status" value="1"/>
</dbReference>
<dbReference type="GO" id="GO:0003700">
    <property type="term" value="F:DNA-binding transcription factor activity"/>
    <property type="evidence" value="ECO:0007669"/>
    <property type="project" value="InterPro"/>
</dbReference>
<comment type="catalytic activity">
    <reaction evidence="1">
        <text>Hydrolysis of alkylated DNA, releasing 3-methyladenine, 3-methylguanine, 7-methylguanine and 7-methyladenine.</text>
        <dbReference type="EC" id="3.2.2.21"/>
    </reaction>
</comment>
<dbReference type="GO" id="GO:0008270">
    <property type="term" value="F:zinc ion binding"/>
    <property type="evidence" value="ECO:0007669"/>
    <property type="project" value="InterPro"/>
</dbReference>
<name>A0A4U5JXJ4_9GAMM</name>
<sequence>MHGMPSPEICDRARIAHDPRFDGLFFIAVRSTGIYCRPVCPAPTAKRKNVVFMPTAAAAVAAGYRPCLRCRPELSPEAYARIGEETVQRALELIAEGALQDGSVEDLAQRVGVSSRQLRRLFLARTGATPIVVHSTRRMLLAKQLLTETSLPVTQIALASGFNSLRRFNAAFLEGCGMAPTAIRRQNANAPAGALTLRFGYRPPFDFPLMLAFLAKRAIPGIERVSADSYERVVGSPDAPTLIHVSADPKRPEVLLRIEGPDPRAIPDIVRRVRRVFDLDADLRAVHAVLRAEPQLAQAIKKRPGLRVPGGWDGFELAVRAVLGQQVSVAGATTLARRLVEAYGEPCKGAPAGLDRVFPAPERLVGAPLELLGLPKTRAATLRSLARAVAEGRIDFGAGQKLDDFIERFTALPGIGPWTAQYVAMRALSQPDAFPAGDLVLQQVLGGATTGDGSRLSERATAARAENWRPWRAYAVLQLWHLAGDHAVERSERRKRERVVR</sequence>
<dbReference type="FunFam" id="3.40.10.10:FF:000001">
    <property type="entry name" value="DNA-3-methyladenine glycosylase 2"/>
    <property type="match status" value="1"/>
</dbReference>
<dbReference type="GO" id="GO:0032131">
    <property type="term" value="F:alkylated DNA binding"/>
    <property type="evidence" value="ECO:0007669"/>
    <property type="project" value="TreeGrafter"/>
</dbReference>
<dbReference type="GO" id="GO:0008725">
    <property type="term" value="F:DNA-3-methyladenine glycosylase activity"/>
    <property type="evidence" value="ECO:0007669"/>
    <property type="project" value="TreeGrafter"/>
</dbReference>
<dbReference type="SUPFAM" id="SSF57884">
    <property type="entry name" value="Ada DNA repair protein, N-terminal domain (N-Ada 10)"/>
    <property type="match status" value="1"/>
</dbReference>
<dbReference type="CDD" id="cd00056">
    <property type="entry name" value="ENDO3c"/>
    <property type="match status" value="1"/>
</dbReference>
<dbReference type="InterPro" id="IPR037046">
    <property type="entry name" value="AlkA_N_sf"/>
</dbReference>
<evidence type="ECO:0000259" key="15">
    <source>
        <dbReference type="PROSITE" id="PS01124"/>
    </source>
</evidence>
<gene>
    <name evidence="16" type="ORF">FCE95_06445</name>
</gene>
<keyword evidence="5" id="KW-0808">Transferase</keyword>
<evidence type="ECO:0000256" key="9">
    <source>
        <dbReference type="ARBA" id="ARBA00022833"/>
    </source>
</evidence>
<dbReference type="Gene3D" id="1.10.10.60">
    <property type="entry name" value="Homeodomain-like"/>
    <property type="match status" value="1"/>
</dbReference>
<dbReference type="SUPFAM" id="SSF46689">
    <property type="entry name" value="Homeodomain-like"/>
    <property type="match status" value="2"/>
</dbReference>
<dbReference type="PROSITE" id="PS01124">
    <property type="entry name" value="HTH_ARAC_FAMILY_2"/>
    <property type="match status" value="1"/>
</dbReference>
<reference evidence="16 17" key="1">
    <citation type="submission" date="2019-04" db="EMBL/GenBank/DDBJ databases">
        <title>Reference strain of H23.</title>
        <authorList>
            <person name="Luo X."/>
        </authorList>
    </citation>
    <scope>NUCLEOTIDE SEQUENCE [LARGE SCALE GENOMIC DNA]</scope>
    <source>
        <strain evidence="16 17">H23</strain>
    </source>
</reference>
<evidence type="ECO:0000256" key="13">
    <source>
        <dbReference type="ARBA" id="ARBA00023163"/>
    </source>
</evidence>
<evidence type="ECO:0000256" key="3">
    <source>
        <dbReference type="ARBA" id="ARBA00012000"/>
    </source>
</evidence>
<comment type="caution">
    <text evidence="16">The sequence shown here is derived from an EMBL/GenBank/DDBJ whole genome shotgun (WGS) entry which is preliminary data.</text>
</comment>
<evidence type="ECO:0000256" key="4">
    <source>
        <dbReference type="ARBA" id="ARBA00022603"/>
    </source>
</evidence>
<dbReference type="FunFam" id="1.10.340.30:FF:000008">
    <property type="entry name" value="DNA-3-methyladenine glycosylase 2"/>
    <property type="match status" value="1"/>
</dbReference>
<keyword evidence="17" id="KW-1185">Reference proteome</keyword>
<keyword evidence="12" id="KW-0010">Activator</keyword>
<keyword evidence="8" id="KW-0378">Hydrolase</keyword>
<dbReference type="PANTHER" id="PTHR43003">
    <property type="entry name" value="DNA-3-METHYLADENINE GLYCOSYLASE"/>
    <property type="match status" value="1"/>
</dbReference>
<dbReference type="Gene3D" id="1.10.340.30">
    <property type="entry name" value="Hypothetical protein, domain 2"/>
    <property type="match status" value="1"/>
</dbReference>
<evidence type="ECO:0000256" key="8">
    <source>
        <dbReference type="ARBA" id="ARBA00022801"/>
    </source>
</evidence>
<dbReference type="GO" id="GO:0032259">
    <property type="term" value="P:methylation"/>
    <property type="evidence" value="ECO:0007669"/>
    <property type="project" value="UniProtKB-KW"/>
</dbReference>
<dbReference type="Pfam" id="PF12833">
    <property type="entry name" value="HTH_18"/>
    <property type="match status" value="1"/>
</dbReference>
<evidence type="ECO:0000256" key="7">
    <source>
        <dbReference type="ARBA" id="ARBA00022763"/>
    </source>
</evidence>
<dbReference type="InterPro" id="IPR051912">
    <property type="entry name" value="Alkylbase_DNA_Glycosylase/TA"/>
</dbReference>
<dbReference type="InterPro" id="IPR018062">
    <property type="entry name" value="HTH_AraC-typ_CS"/>
</dbReference>
<dbReference type="InterPro" id="IPR035451">
    <property type="entry name" value="Ada-like_dom_sf"/>
</dbReference>
<organism evidence="16 17">
    <name type="scientific">Luteimonas gilva</name>
    <dbReference type="NCBI Taxonomy" id="2572684"/>
    <lineage>
        <taxon>Bacteria</taxon>
        <taxon>Pseudomonadati</taxon>
        <taxon>Pseudomonadota</taxon>
        <taxon>Gammaproteobacteria</taxon>
        <taxon>Lysobacterales</taxon>
        <taxon>Lysobacteraceae</taxon>
        <taxon>Luteimonas</taxon>
    </lineage>
</organism>
<evidence type="ECO:0000256" key="10">
    <source>
        <dbReference type="ARBA" id="ARBA00023015"/>
    </source>
</evidence>
<evidence type="ECO:0000256" key="11">
    <source>
        <dbReference type="ARBA" id="ARBA00023125"/>
    </source>
</evidence>
<dbReference type="EMBL" id="SZUA01000001">
    <property type="protein sequence ID" value="TKR33906.1"/>
    <property type="molecule type" value="Genomic_DNA"/>
</dbReference>
<feature type="domain" description="HTH araC/xylS-type" evidence="15">
    <location>
        <begin position="88"/>
        <end position="186"/>
    </location>
</feature>
<evidence type="ECO:0000313" key="16">
    <source>
        <dbReference type="EMBL" id="TKR33906.1"/>
    </source>
</evidence>
<proteinExistence type="predicted"/>
<dbReference type="Pfam" id="PF00730">
    <property type="entry name" value="HhH-GPD"/>
    <property type="match status" value="1"/>
</dbReference>
<keyword evidence="7" id="KW-0227">DNA damage</keyword>
<dbReference type="GO" id="GO:0006285">
    <property type="term" value="P:base-excision repair, AP site formation"/>
    <property type="evidence" value="ECO:0007669"/>
    <property type="project" value="TreeGrafter"/>
</dbReference>
<evidence type="ECO:0000256" key="12">
    <source>
        <dbReference type="ARBA" id="ARBA00023159"/>
    </source>
</evidence>
<dbReference type="Gene3D" id="3.30.310.20">
    <property type="entry name" value="DNA-3-methyladenine glycosylase AlkA, N-terminal domain"/>
    <property type="match status" value="1"/>
</dbReference>
<dbReference type="Pfam" id="PF06029">
    <property type="entry name" value="AlkA_N"/>
    <property type="match status" value="1"/>
</dbReference>
<dbReference type="GO" id="GO:0043565">
    <property type="term" value="F:sequence-specific DNA binding"/>
    <property type="evidence" value="ECO:0007669"/>
    <property type="project" value="InterPro"/>
</dbReference>
<dbReference type="PROSITE" id="PS00041">
    <property type="entry name" value="HTH_ARAC_FAMILY_1"/>
    <property type="match status" value="1"/>
</dbReference>
<dbReference type="InterPro" id="IPR010316">
    <property type="entry name" value="AlkA_N"/>
</dbReference>
<dbReference type="SMART" id="SM01009">
    <property type="entry name" value="AlkA_N"/>
    <property type="match status" value="1"/>
</dbReference>
<dbReference type="InterPro" id="IPR023170">
    <property type="entry name" value="HhH_base_excis_C"/>
</dbReference>
<dbReference type="InterPro" id="IPR011257">
    <property type="entry name" value="DNA_glycosylase"/>
</dbReference>
<keyword evidence="10" id="KW-0805">Transcription regulation</keyword>
<dbReference type="GO" id="GO:0005737">
    <property type="term" value="C:cytoplasm"/>
    <property type="evidence" value="ECO:0007669"/>
    <property type="project" value="TreeGrafter"/>
</dbReference>
<keyword evidence="6" id="KW-0479">Metal-binding</keyword>
<dbReference type="GO" id="GO:0006307">
    <property type="term" value="P:DNA alkylation repair"/>
    <property type="evidence" value="ECO:0007669"/>
    <property type="project" value="TreeGrafter"/>
</dbReference>
<dbReference type="InterPro" id="IPR009057">
    <property type="entry name" value="Homeodomain-like_sf"/>
</dbReference>
<keyword evidence="11" id="KW-0238">DNA-binding</keyword>
<evidence type="ECO:0000256" key="6">
    <source>
        <dbReference type="ARBA" id="ARBA00022723"/>
    </source>
</evidence>
<dbReference type="OrthoDB" id="9811249at2"/>
<evidence type="ECO:0000256" key="5">
    <source>
        <dbReference type="ARBA" id="ARBA00022679"/>
    </source>
</evidence>
<keyword evidence="4" id="KW-0489">Methyltransferase</keyword>
<evidence type="ECO:0000256" key="1">
    <source>
        <dbReference type="ARBA" id="ARBA00000086"/>
    </source>
</evidence>
<accession>A0A4U5JXJ4</accession>
<dbReference type="SMART" id="SM00342">
    <property type="entry name" value="HTH_ARAC"/>
    <property type="match status" value="1"/>
</dbReference>
<evidence type="ECO:0000256" key="14">
    <source>
        <dbReference type="ARBA" id="ARBA00023204"/>
    </source>
</evidence>
<dbReference type="InterPro" id="IPR018060">
    <property type="entry name" value="HTH_AraC"/>
</dbReference>
<dbReference type="RefSeq" id="WP_137266111.1">
    <property type="nucleotide sequence ID" value="NZ_SZUA01000001.1"/>
</dbReference>
<dbReference type="AlphaFoldDB" id="A0A4U5JXJ4"/>
<dbReference type="EC" id="3.2.2.21" evidence="3"/>
<dbReference type="Pfam" id="PF02805">
    <property type="entry name" value="Ada_Zn_binding"/>
    <property type="match status" value="1"/>
</dbReference>
<dbReference type="SUPFAM" id="SSF48150">
    <property type="entry name" value="DNA-glycosylase"/>
    <property type="match status" value="1"/>
</dbReference>
<dbReference type="GO" id="GO:0032993">
    <property type="term" value="C:protein-DNA complex"/>
    <property type="evidence" value="ECO:0007669"/>
    <property type="project" value="TreeGrafter"/>
</dbReference>
<dbReference type="Gene3D" id="1.10.1670.10">
    <property type="entry name" value="Helix-hairpin-Helix base-excision DNA repair enzymes (C-terminal)"/>
    <property type="match status" value="1"/>
</dbReference>
<evidence type="ECO:0000313" key="17">
    <source>
        <dbReference type="Proteomes" id="UP000308707"/>
    </source>
</evidence>